<organism evidence="3 4">
    <name type="scientific">Corallococcus macrosporus DSM 14697</name>
    <dbReference type="NCBI Taxonomy" id="1189310"/>
    <lineage>
        <taxon>Bacteria</taxon>
        <taxon>Pseudomonadati</taxon>
        <taxon>Myxococcota</taxon>
        <taxon>Myxococcia</taxon>
        <taxon>Myxococcales</taxon>
        <taxon>Cystobacterineae</taxon>
        <taxon>Myxococcaceae</taxon>
        <taxon>Corallococcus</taxon>
    </lineage>
</organism>
<dbReference type="PROSITE" id="PS00675">
    <property type="entry name" value="SIGMA54_INTERACT_1"/>
    <property type="match status" value="1"/>
</dbReference>
<keyword evidence="4" id="KW-1185">Reference proteome</keyword>
<evidence type="ECO:0000313" key="4">
    <source>
        <dbReference type="Proteomes" id="UP000217343"/>
    </source>
</evidence>
<reference evidence="3 4" key="1">
    <citation type="submission" date="2017-06" db="EMBL/GenBank/DDBJ databases">
        <title>Sequencing and comparative analysis of myxobacterial genomes.</title>
        <authorList>
            <person name="Rupp O."/>
            <person name="Goesmann A."/>
            <person name="Sogaard-Andersen L."/>
        </authorList>
    </citation>
    <scope>NUCLEOTIDE SEQUENCE [LARGE SCALE GENOMIC DNA]</scope>
    <source>
        <strain evidence="3 4">DSM 14697</strain>
    </source>
</reference>
<evidence type="ECO:0000259" key="2">
    <source>
        <dbReference type="Pfam" id="PF01935"/>
    </source>
</evidence>
<feature type="region of interest" description="Disordered" evidence="1">
    <location>
        <begin position="400"/>
        <end position="420"/>
    </location>
</feature>
<keyword evidence="3" id="KW-0675">Receptor</keyword>
<dbReference type="InterPro" id="IPR027417">
    <property type="entry name" value="P-loop_NTPase"/>
</dbReference>
<dbReference type="KEGG" id="mmas:MYMAC_001713"/>
<dbReference type="Proteomes" id="UP000217343">
    <property type="component" value="Chromosome"/>
</dbReference>
<evidence type="ECO:0000313" key="3">
    <source>
        <dbReference type="EMBL" id="ATB46121.1"/>
    </source>
</evidence>
<dbReference type="PANTHER" id="PTHR30121">
    <property type="entry name" value="UNCHARACTERIZED PROTEIN YJGR-RELATED"/>
    <property type="match status" value="1"/>
</dbReference>
<dbReference type="SUPFAM" id="SSF52540">
    <property type="entry name" value="P-loop containing nucleoside triphosphate hydrolases"/>
    <property type="match status" value="2"/>
</dbReference>
<dbReference type="RefSeq" id="WP_095957716.1">
    <property type="nucleotide sequence ID" value="NZ_CP022203.1"/>
</dbReference>
<dbReference type="PANTHER" id="PTHR30121:SF6">
    <property type="entry name" value="SLR6007 PROTEIN"/>
    <property type="match status" value="1"/>
</dbReference>
<dbReference type="Gene3D" id="3.40.50.300">
    <property type="entry name" value="P-loop containing nucleotide triphosphate hydrolases"/>
    <property type="match status" value="3"/>
</dbReference>
<dbReference type="InterPro" id="IPR002789">
    <property type="entry name" value="HerA_central"/>
</dbReference>
<dbReference type="InterPro" id="IPR051162">
    <property type="entry name" value="T4SS_component"/>
</dbReference>
<dbReference type="Pfam" id="PF01935">
    <property type="entry name" value="DUF87"/>
    <property type="match status" value="1"/>
</dbReference>
<name>A0A250JRW4_9BACT</name>
<dbReference type="InterPro" id="IPR025662">
    <property type="entry name" value="Sigma_54_int_dom_ATP-bd_1"/>
</dbReference>
<dbReference type="AlphaFoldDB" id="A0A250JRW4"/>
<feature type="domain" description="Helicase HerA central" evidence="2">
    <location>
        <begin position="773"/>
        <end position="929"/>
    </location>
</feature>
<feature type="region of interest" description="Disordered" evidence="1">
    <location>
        <begin position="595"/>
        <end position="699"/>
    </location>
</feature>
<dbReference type="EMBL" id="CP022203">
    <property type="protein sequence ID" value="ATB46121.1"/>
    <property type="molecule type" value="Genomic_DNA"/>
</dbReference>
<dbReference type="OrthoDB" id="9758751at2"/>
<protein>
    <submittedName>
        <fullName evidence="3">TonB-dependent receptor</fullName>
    </submittedName>
</protein>
<sequence>MANDPRLEPFLDDSREVFTSVEQGQHIWQADPYDVETLNAPARRAFKRLLDKASSDSPPSAGKLLLLLGESGSGKTHLVRAFRNTAHGQRQGFVGYMPMTVDVTQYDRYILSNLIDSLDKPFDEAGDDDDSGLMHLSDALMAQCTSAYALHLKDEQILEGEELHGTIRVVADELLMDPRFRDVEVDLLRALIYLHRRDPRLNRRIFHWLRCESLSEADQRVIGNLIPRTADDAPARMVEHLGRLMGGLGQALVLCVDQVEDVSDFEQRPQMENSFRRAMNSLAAIASKVPRAVVVFCCLTDYWVKMKPLLNRSTVDRIENDPEPVMLEATVTADTARDLAARRLQALFEQRGFTLSPSDPTWPIPADGFEVLGGHRARDVLNECRRYRDRAIQDGKLPASFPLQRPQELGKPHTPAEPRHQVLKPDMDQLWTDFRATLRIDPPEEPADVAELLAWAIEAGSKELGDARRFDVKPKEKEMLDVQLHPEGSRLLIALCEKDSRGGGLGKQMTEALKKASGKTPVIVRTTDFPPARPGGVIAEQLGALLRKGGRRVVVGDTELRDLMALRTFREKHAGEAALTEWSRTARPITRLKSVGDMLGLEKPDTTPPSPGTKAPNKPALKNGGASPMGNVGARSTATKAQSELFASPRTQPDGAPLAPDVLSGAKSKPSTRAETSAREARDLREHREPAVSQGHQHGSAELLAEDPLTGITVESQMLTGHTLTPPRGLKATIGFKGNEPTAASPPSARPTETLTGPMRIGTSEGVFSQVVTVEPSELTRHSAFLGTTGSGKTTLALNVLEQLLLRGIPAILVDRKGDLAAYARELSWEEHLDDPALIERRRLLRERVEVALYTPGRSDGRPLAIPVIPRGLESQSPEEREQGVQQAADAIAGMLEYKTSPNDKAARALLTQALRLLVQRPPGSELTLEMVQKFVAEQDESLRQETGGLPPKTFAKLAQDLEVLRLDLRPLMATGGERLDMNELLGLGAARKPGKTRLSIISTKYLGDLNRIRFWVSQLLLEANRWTSQHPASKLQAVVLFDEADIYLPATSKPATKQPMENLLKRARSAGLGVMLGTQSPGDLDYKCRENVRTWFVGGVKEDNALKKLKPMFTEARIDAETRLPGQKPGQFHVLREGKVQQLRADRSAIRTDQLSEDDILKEARRTLERSSE</sequence>
<dbReference type="CDD" id="cd01127">
    <property type="entry name" value="TrwB_TraG_TraD_VirD4"/>
    <property type="match status" value="1"/>
</dbReference>
<feature type="compositionally biased region" description="Basic and acidic residues" evidence="1">
    <location>
        <begin position="408"/>
        <end position="420"/>
    </location>
</feature>
<accession>A0A250JRW4</accession>
<proteinExistence type="predicted"/>
<gene>
    <name evidence="3" type="ORF">MYMAC_001713</name>
</gene>
<feature type="compositionally biased region" description="Basic and acidic residues" evidence="1">
    <location>
        <begin position="676"/>
        <end position="690"/>
    </location>
</feature>
<evidence type="ECO:0000256" key="1">
    <source>
        <dbReference type="SAM" id="MobiDB-lite"/>
    </source>
</evidence>